<evidence type="ECO:0000256" key="7">
    <source>
        <dbReference type="ARBA" id="ARBA00022781"/>
    </source>
</evidence>
<evidence type="ECO:0000256" key="10">
    <source>
        <dbReference type="ARBA" id="ARBA00023136"/>
    </source>
</evidence>
<feature type="transmembrane region" description="Helical" evidence="13">
    <location>
        <begin position="84"/>
        <end position="107"/>
    </location>
</feature>
<dbReference type="InterPro" id="IPR036259">
    <property type="entry name" value="MFS_trans_sf"/>
</dbReference>
<reference evidence="15 16" key="1">
    <citation type="submission" date="2021-03" db="EMBL/GenBank/DDBJ databases">
        <authorList>
            <person name="Lee D.-H."/>
        </authorList>
    </citation>
    <scope>NUCLEOTIDE SEQUENCE [LARGE SCALE GENOMIC DNA]</scope>
    <source>
        <strain evidence="15 16">MMS20-R2-23</strain>
    </source>
</reference>
<keyword evidence="10 13" id="KW-0472">Membrane</keyword>
<dbReference type="PANTHER" id="PTHR23501:SF188">
    <property type="entry name" value="TETRACYCLINE RESISTANCE PROTEIN"/>
    <property type="match status" value="1"/>
</dbReference>
<evidence type="ECO:0000256" key="12">
    <source>
        <dbReference type="ARBA" id="ARBA00040630"/>
    </source>
</evidence>
<feature type="transmembrane region" description="Helical" evidence="13">
    <location>
        <begin position="200"/>
        <end position="218"/>
    </location>
</feature>
<evidence type="ECO:0000313" key="15">
    <source>
        <dbReference type="EMBL" id="MBO4164287.1"/>
    </source>
</evidence>
<feature type="transmembrane region" description="Helical" evidence="13">
    <location>
        <begin position="113"/>
        <end position="133"/>
    </location>
</feature>
<evidence type="ECO:0000256" key="4">
    <source>
        <dbReference type="ARBA" id="ARBA00022449"/>
    </source>
</evidence>
<keyword evidence="6 13" id="KW-0812">Transmembrane</keyword>
<keyword evidence="4" id="KW-0050">Antiport</keyword>
<dbReference type="PROSITE" id="PS50850">
    <property type="entry name" value="MFS"/>
    <property type="match status" value="1"/>
</dbReference>
<evidence type="ECO:0000256" key="1">
    <source>
        <dbReference type="ARBA" id="ARBA00003279"/>
    </source>
</evidence>
<feature type="transmembrane region" description="Helical" evidence="13">
    <location>
        <begin position="24"/>
        <end position="47"/>
    </location>
</feature>
<accession>A0ABS3VFD9</accession>
<keyword evidence="7" id="KW-0375">Hydrogen ion transport</keyword>
<evidence type="ECO:0000256" key="6">
    <source>
        <dbReference type="ARBA" id="ARBA00022692"/>
    </source>
</evidence>
<comment type="caution">
    <text evidence="15">The sequence shown here is derived from an EMBL/GenBank/DDBJ whole genome shotgun (WGS) entry which is preliminary data.</text>
</comment>
<proteinExistence type="inferred from homology"/>
<dbReference type="PANTHER" id="PTHR23501">
    <property type="entry name" value="MAJOR FACILITATOR SUPERFAMILY"/>
    <property type="match status" value="1"/>
</dbReference>
<evidence type="ECO:0000256" key="2">
    <source>
        <dbReference type="ARBA" id="ARBA00004651"/>
    </source>
</evidence>
<dbReference type="Proteomes" id="UP000671399">
    <property type="component" value="Unassembled WGS sequence"/>
</dbReference>
<name>A0ABS3VFD9_9ACTN</name>
<organism evidence="15 16">
    <name type="scientific">Micromonospora antibiotica</name>
    <dbReference type="NCBI Taxonomy" id="2807623"/>
    <lineage>
        <taxon>Bacteria</taxon>
        <taxon>Bacillati</taxon>
        <taxon>Actinomycetota</taxon>
        <taxon>Actinomycetes</taxon>
        <taxon>Micromonosporales</taxon>
        <taxon>Micromonosporaceae</taxon>
        <taxon>Micromonospora</taxon>
    </lineage>
</organism>
<gene>
    <name evidence="15" type="ORF">JQN83_26230</name>
</gene>
<feature type="transmembrane region" description="Helical" evidence="13">
    <location>
        <begin position="170"/>
        <end position="188"/>
    </location>
</feature>
<evidence type="ECO:0000313" key="16">
    <source>
        <dbReference type="Proteomes" id="UP000671399"/>
    </source>
</evidence>
<evidence type="ECO:0000256" key="8">
    <source>
        <dbReference type="ARBA" id="ARBA00022989"/>
    </source>
</evidence>
<dbReference type="Gene3D" id="1.20.1250.20">
    <property type="entry name" value="MFS general substrate transporter like domains"/>
    <property type="match status" value="1"/>
</dbReference>
<feature type="transmembrane region" description="Helical" evidence="13">
    <location>
        <begin position="390"/>
        <end position="414"/>
    </location>
</feature>
<sequence length="441" mass="43665">MSVTVRSTAPSLHASPTAGWRLGFLYGPAVYGVSAAAVALPAAAQGLHVDPAAAVWILAIHALGLGVGAAVAGRATDIWGTRSVLAVGAALLVIGTAVCAVAPALLVVIGGRALLAAGSGAMTATALALAAGAPDAIRPRVLTHLGMVMTLFSATAPLAGSLALVAGWRVALVLPALSVTAIPMCWILTRSGHRQGPGDVDWVGALLLALVASGLLLVLESTTAPMARPLIPILLTATGAGGLLLALHTKRRPAGFLPAVVIRDRRFWHCGLVGASVYGGLFATVYAVPQLLTGLGHTAEAVGMLLLPGAVAGVVVARLAAAASLRLPPQQVMAAIAALFSAAVLIAAADRQSVTLVGAASAGFAAFAVAQMTLTTAISQVTDVGVRGAALGLANLTFFLGGALGAATCAALWALWGLPAAFAATAALPTLAALAAWHLGP</sequence>
<keyword evidence="4" id="KW-0813">Transport</keyword>
<feature type="transmembrane region" description="Helical" evidence="13">
    <location>
        <begin position="230"/>
        <end position="247"/>
    </location>
</feature>
<dbReference type="RefSeq" id="WP_208569815.1">
    <property type="nucleotide sequence ID" value="NZ_JAGFWR010000022.1"/>
</dbReference>
<keyword evidence="8 13" id="KW-1133">Transmembrane helix</keyword>
<feature type="transmembrane region" description="Helical" evidence="13">
    <location>
        <begin position="267"/>
        <end position="289"/>
    </location>
</feature>
<dbReference type="Pfam" id="PF07690">
    <property type="entry name" value="MFS_1"/>
    <property type="match status" value="1"/>
</dbReference>
<keyword evidence="16" id="KW-1185">Reference proteome</keyword>
<comment type="subcellular location">
    <subcellularLocation>
        <location evidence="2">Cell membrane</location>
        <topology evidence="2">Multi-pass membrane protein</topology>
    </subcellularLocation>
</comment>
<feature type="transmembrane region" description="Helical" evidence="13">
    <location>
        <begin position="332"/>
        <end position="349"/>
    </location>
</feature>
<evidence type="ECO:0000256" key="11">
    <source>
        <dbReference type="ARBA" id="ARBA00023251"/>
    </source>
</evidence>
<dbReference type="InterPro" id="IPR011701">
    <property type="entry name" value="MFS"/>
</dbReference>
<evidence type="ECO:0000256" key="5">
    <source>
        <dbReference type="ARBA" id="ARBA00022475"/>
    </source>
</evidence>
<feature type="domain" description="Major facilitator superfamily (MFS) profile" evidence="14">
    <location>
        <begin position="1"/>
        <end position="441"/>
    </location>
</feature>
<feature type="transmembrane region" description="Helical" evidence="13">
    <location>
        <begin position="53"/>
        <end position="72"/>
    </location>
</feature>
<keyword evidence="11" id="KW-0046">Antibiotic resistance</keyword>
<keyword evidence="9" id="KW-0406">Ion transport</keyword>
<dbReference type="InterPro" id="IPR020846">
    <property type="entry name" value="MFS_dom"/>
</dbReference>
<protein>
    <recommendedName>
        <fullName evidence="12">Tetracycline resistance protein</fullName>
    </recommendedName>
</protein>
<comment type="similarity">
    <text evidence="3">Belongs to the major facilitator superfamily. TCR/Tet family.</text>
</comment>
<evidence type="ECO:0000259" key="14">
    <source>
        <dbReference type="PROSITE" id="PS50850"/>
    </source>
</evidence>
<evidence type="ECO:0000256" key="9">
    <source>
        <dbReference type="ARBA" id="ARBA00023065"/>
    </source>
</evidence>
<evidence type="ECO:0000256" key="3">
    <source>
        <dbReference type="ARBA" id="ARBA00007520"/>
    </source>
</evidence>
<comment type="function">
    <text evidence="1">Resistance to tetracycline by an active tetracycline efflux. This is an energy-dependent process that decreases the accumulation of the antibiotic in whole cells. This protein functions as a metal-tetracycline/H(+) antiporter.</text>
</comment>
<feature type="transmembrane region" description="Helical" evidence="13">
    <location>
        <begin position="420"/>
        <end position="439"/>
    </location>
</feature>
<dbReference type="EMBL" id="JAGFWR010000022">
    <property type="protein sequence ID" value="MBO4164287.1"/>
    <property type="molecule type" value="Genomic_DNA"/>
</dbReference>
<keyword evidence="5" id="KW-1003">Cell membrane</keyword>
<evidence type="ECO:0000256" key="13">
    <source>
        <dbReference type="SAM" id="Phobius"/>
    </source>
</evidence>
<dbReference type="SUPFAM" id="SSF103473">
    <property type="entry name" value="MFS general substrate transporter"/>
    <property type="match status" value="1"/>
</dbReference>
<feature type="transmembrane region" description="Helical" evidence="13">
    <location>
        <begin position="355"/>
        <end position="378"/>
    </location>
</feature>
<feature type="transmembrane region" description="Helical" evidence="13">
    <location>
        <begin position="145"/>
        <end position="164"/>
    </location>
</feature>